<evidence type="ECO:0000313" key="3">
    <source>
        <dbReference type="Proteomes" id="UP001165090"/>
    </source>
</evidence>
<organism evidence="2 3">
    <name type="scientific">Volvox africanus</name>
    <dbReference type="NCBI Taxonomy" id="51714"/>
    <lineage>
        <taxon>Eukaryota</taxon>
        <taxon>Viridiplantae</taxon>
        <taxon>Chlorophyta</taxon>
        <taxon>core chlorophytes</taxon>
        <taxon>Chlorophyceae</taxon>
        <taxon>CS clade</taxon>
        <taxon>Chlamydomonadales</taxon>
        <taxon>Volvocaceae</taxon>
        <taxon>Volvox</taxon>
    </lineage>
</organism>
<comment type="caution">
    <text evidence="2">The sequence shown here is derived from an EMBL/GenBank/DDBJ whole genome shotgun (WGS) entry which is preliminary data.</text>
</comment>
<dbReference type="EMBL" id="BSDZ01000021">
    <property type="protein sequence ID" value="GLI64897.1"/>
    <property type="molecule type" value="Genomic_DNA"/>
</dbReference>
<name>A0ABQ5S6C5_9CHLO</name>
<dbReference type="Proteomes" id="UP001165090">
    <property type="component" value="Unassembled WGS sequence"/>
</dbReference>
<gene>
    <name evidence="2" type="ORF">VaNZ11_008288</name>
</gene>
<feature type="compositionally biased region" description="Polar residues" evidence="1">
    <location>
        <begin position="462"/>
        <end position="475"/>
    </location>
</feature>
<evidence type="ECO:0000256" key="1">
    <source>
        <dbReference type="SAM" id="MobiDB-lite"/>
    </source>
</evidence>
<feature type="region of interest" description="Disordered" evidence="1">
    <location>
        <begin position="1"/>
        <end position="41"/>
    </location>
</feature>
<proteinExistence type="predicted"/>
<reference evidence="2 3" key="1">
    <citation type="journal article" date="2023" name="IScience">
        <title>Expanded male sex-determining region conserved during the evolution of homothallism in the green alga Volvox.</title>
        <authorList>
            <person name="Yamamoto K."/>
            <person name="Matsuzaki R."/>
            <person name="Mahakham W."/>
            <person name="Heman W."/>
            <person name="Sekimoto H."/>
            <person name="Kawachi M."/>
            <person name="Minakuchi Y."/>
            <person name="Toyoda A."/>
            <person name="Nozaki H."/>
        </authorList>
    </citation>
    <scope>NUCLEOTIDE SEQUENCE [LARGE SCALE GENOMIC DNA]</scope>
    <source>
        <strain evidence="2 3">NIES-4468</strain>
    </source>
</reference>
<protein>
    <submittedName>
        <fullName evidence="2">Uncharacterized protein</fullName>
    </submittedName>
</protein>
<feature type="region of interest" description="Disordered" evidence="1">
    <location>
        <begin position="437"/>
        <end position="475"/>
    </location>
</feature>
<keyword evidence="3" id="KW-1185">Reference proteome</keyword>
<evidence type="ECO:0000313" key="2">
    <source>
        <dbReference type="EMBL" id="GLI64897.1"/>
    </source>
</evidence>
<feature type="non-terminal residue" evidence="2">
    <location>
        <position position="475"/>
    </location>
</feature>
<feature type="compositionally biased region" description="Low complexity" evidence="1">
    <location>
        <begin position="437"/>
        <end position="461"/>
    </location>
</feature>
<accession>A0ABQ5S6C5</accession>
<sequence>MTSLLPSVSVGRAGSPSSTLKAGSVGKDRTQGSVSMPISGNARKTHNDLDFNLGNSKARVLKLLDDRTPTPFKKFFAGPLYDSLLNACLLYFTSRFMHDWIVKAMDKARKQHLEGYNPYAVAQRLLELEEEMEQQRLELSPIYSQIILKYSSYDKQQQDRMFFECLYDTLVNILCDAFCSPKMTGQMPSGSAAPSGPTAPPATAAAAAAAGAAGPDGSAGSLAAELAAGRRAEIESEIGALFRSRHFNSNQRKYEAPRSVDTLGVKELYSLKHETTNRALNAKMLSSLYAKPPSLSVQVASVTNSPLIAQYISSPIVARAKVKDPLERKHMFESLARAEKTSARARVSKAFRSMAAAKGVDVNGIKENLQNLKADAQAAESLGLMPAERSYRSDRRTAPRGILAPESIGLAADEQFNTLALLKRYILYGPLLGFAPPNGAPGQQPPGVGGFPTQQQQPGAGSTNVSMSGTSAPTL</sequence>